<feature type="domain" description="AMP-dependent synthetase/ligase" evidence="1">
    <location>
        <begin position="553"/>
        <end position="668"/>
    </location>
</feature>
<evidence type="ECO:0000259" key="1">
    <source>
        <dbReference type="Pfam" id="PF00501"/>
    </source>
</evidence>
<dbReference type="SUPFAM" id="SSF53756">
    <property type="entry name" value="UDP-Glycosyltransferase/glycogen phosphorylase"/>
    <property type="match status" value="1"/>
</dbReference>
<sequence>MKGLRIALIGPLPPPAGGIANQTLQLATLLREAGATVELVQVNPPWRPAWTAQIRGVRAALRLPPYLWQLWCAAGRAQLLHVMANSGWSWHLQAAPAIWVGWLRGKAVVLNYRGGEAPAFMARSATLVCFSLRRAHAVIVPSAYLARLFRGYGISTQIVPNVVDLARFRPAPRRPGTAQILIARHLEPLYDHATALHAFALLRQRLPNARLIICGEGPELPRLRMLALSLQLQTAVHFAGKADRAAMASRYRQADLALNPSLADNMPNSVLEAWASGVPVVSTNVGGVPDLIRDGVDGLLVPPGDAEAMAAAMLRLLTSAPEAQRLATAGWQSAQRYSWQRVAPLLQAQYRRVLRRPPRSGYTALVSSLLFPLHERFKRHDSAALLGPMEASQWWPLEHIEGLQVERLRALLLNASEHVPYYRQMFARIGFDATRVHDVRDLRCLPVLRKTHINDNRDDFIADDAGELKRLTTGGSSGEPLIFYLGKQRISHDVAAKWRATRWWGVDIGDREAVMWGSPIELHAQDLWRARRDRLMRSDLLPAFDLSPARLDEYLTRLQKQRPAMLFGYPSVMSLLAQHARQRGVALDRLGVRVVFVTAERLYEEQRATLTEAFNAPVANGYGGRDAGFIAHECPEGGMHITAEDIIVEILDAQGQPVAPGQDGAIVITHLASRDFPLIRYATGDVGALDPRPCPCGRGLPLLQRVAGRTSDFVVARDGTVMHGLALIYILRDLPQVRAFKIIQESLDCTRVLLVSVDGLPPSLRLSIVTQFRARLGESVEIVIEEVSVIPAEASGKHRYVISKVGAPSCP</sequence>
<dbReference type="Gene3D" id="3.40.50.2000">
    <property type="entry name" value="Glycogen Phosphorylase B"/>
    <property type="match status" value="2"/>
</dbReference>
<dbReference type="PANTHER" id="PTHR36932">
    <property type="entry name" value="CAPSULAR POLYSACCHARIDE BIOSYNTHESIS PROTEIN"/>
    <property type="match status" value="1"/>
</dbReference>
<keyword evidence="4" id="KW-0808">Transferase</keyword>
<dbReference type="InterPro" id="IPR042099">
    <property type="entry name" value="ANL_N_sf"/>
</dbReference>
<protein>
    <submittedName>
        <fullName evidence="4">Glycosyltransferase</fullName>
    </submittedName>
</protein>
<evidence type="ECO:0000259" key="3">
    <source>
        <dbReference type="Pfam" id="PF13439"/>
    </source>
</evidence>
<dbReference type="SUPFAM" id="SSF56801">
    <property type="entry name" value="Acetyl-CoA synthetase-like"/>
    <property type="match status" value="1"/>
</dbReference>
<dbReference type="InterPro" id="IPR000873">
    <property type="entry name" value="AMP-dep_synth/lig_dom"/>
</dbReference>
<dbReference type="InterPro" id="IPR001296">
    <property type="entry name" value="Glyco_trans_1"/>
</dbReference>
<dbReference type="Pfam" id="PF00534">
    <property type="entry name" value="Glycos_transf_1"/>
    <property type="match status" value="1"/>
</dbReference>
<dbReference type="GO" id="GO:0016757">
    <property type="term" value="F:glycosyltransferase activity"/>
    <property type="evidence" value="ECO:0007669"/>
    <property type="project" value="InterPro"/>
</dbReference>
<accession>A0A6L6PC48</accession>
<dbReference type="Gene3D" id="3.40.50.12780">
    <property type="entry name" value="N-terminal domain of ligase-like"/>
    <property type="match status" value="1"/>
</dbReference>
<dbReference type="CDD" id="cd03801">
    <property type="entry name" value="GT4_PimA-like"/>
    <property type="match status" value="1"/>
</dbReference>
<organism evidence="4 5">
    <name type="scientific">Duganella radicis</name>
    <dbReference type="NCBI Taxonomy" id="551988"/>
    <lineage>
        <taxon>Bacteria</taxon>
        <taxon>Pseudomonadati</taxon>
        <taxon>Pseudomonadota</taxon>
        <taxon>Betaproteobacteria</taxon>
        <taxon>Burkholderiales</taxon>
        <taxon>Oxalobacteraceae</taxon>
        <taxon>Telluria group</taxon>
        <taxon>Duganella</taxon>
    </lineage>
</organism>
<evidence type="ECO:0000313" key="4">
    <source>
        <dbReference type="EMBL" id="MTV36413.1"/>
    </source>
</evidence>
<reference evidence="4 5" key="1">
    <citation type="submission" date="2019-11" db="EMBL/GenBank/DDBJ databases">
        <title>Type strains purchased from KCTC, JCM and DSMZ.</title>
        <authorList>
            <person name="Lu H."/>
        </authorList>
    </citation>
    <scope>NUCLEOTIDE SEQUENCE [LARGE SCALE GENOMIC DNA]</scope>
    <source>
        <strain evidence="4 5">KCTC 22382</strain>
    </source>
</reference>
<dbReference type="RefSeq" id="WP_155461749.1">
    <property type="nucleotide sequence ID" value="NZ_WNKY01000001.1"/>
</dbReference>
<dbReference type="OrthoDB" id="580775at2"/>
<dbReference type="EMBL" id="WNKY01000001">
    <property type="protein sequence ID" value="MTV36413.1"/>
    <property type="molecule type" value="Genomic_DNA"/>
</dbReference>
<dbReference type="InterPro" id="IPR053158">
    <property type="entry name" value="CapK_Type1_Caps_Biosynth"/>
</dbReference>
<dbReference type="Proteomes" id="UP000475582">
    <property type="component" value="Unassembled WGS sequence"/>
</dbReference>
<comment type="caution">
    <text evidence="4">The sequence shown here is derived from an EMBL/GenBank/DDBJ whole genome shotgun (WGS) entry which is preliminary data.</text>
</comment>
<keyword evidence="5" id="KW-1185">Reference proteome</keyword>
<proteinExistence type="predicted"/>
<dbReference type="Pfam" id="PF00501">
    <property type="entry name" value="AMP-binding"/>
    <property type="match status" value="1"/>
</dbReference>
<dbReference type="Pfam" id="PF13439">
    <property type="entry name" value="Glyco_transf_4"/>
    <property type="match status" value="1"/>
</dbReference>
<feature type="domain" description="Glycosyltransferase subfamily 4-like N-terminal" evidence="3">
    <location>
        <begin position="17"/>
        <end position="167"/>
    </location>
</feature>
<feature type="domain" description="Glycosyl transferase family 1" evidence="2">
    <location>
        <begin position="175"/>
        <end position="330"/>
    </location>
</feature>
<evidence type="ECO:0000313" key="5">
    <source>
        <dbReference type="Proteomes" id="UP000475582"/>
    </source>
</evidence>
<dbReference type="AlphaFoldDB" id="A0A6L6PC48"/>
<gene>
    <name evidence="4" type="ORF">GM676_02300</name>
</gene>
<name>A0A6L6PC48_9BURK</name>
<dbReference type="PANTHER" id="PTHR36932:SF1">
    <property type="entry name" value="CAPSULAR POLYSACCHARIDE BIOSYNTHESIS PROTEIN"/>
    <property type="match status" value="1"/>
</dbReference>
<dbReference type="InterPro" id="IPR028098">
    <property type="entry name" value="Glyco_trans_4-like_N"/>
</dbReference>
<evidence type="ECO:0000259" key="2">
    <source>
        <dbReference type="Pfam" id="PF00534"/>
    </source>
</evidence>